<name>A0AAN9GTN3_9TELE</name>
<evidence type="ECO:0000313" key="3">
    <source>
        <dbReference type="Proteomes" id="UP001364617"/>
    </source>
</evidence>
<proteinExistence type="predicted"/>
<feature type="compositionally biased region" description="Basic and acidic residues" evidence="1">
    <location>
        <begin position="45"/>
        <end position="59"/>
    </location>
</feature>
<reference evidence="2 3" key="1">
    <citation type="submission" date="2024-02" db="EMBL/GenBank/DDBJ databases">
        <title>Chromosome-level genome assembly of the Eurasian Minnow (Phoxinus phoxinus).</title>
        <authorList>
            <person name="Oriowo T.O."/>
            <person name="Martin S."/>
            <person name="Stange M."/>
            <person name="Chrysostomakis Y."/>
            <person name="Brown T."/>
            <person name="Winkler S."/>
            <person name="Kukowka S."/>
            <person name="Myers E.W."/>
            <person name="Bohne A."/>
        </authorList>
    </citation>
    <scope>NUCLEOTIDE SEQUENCE [LARGE SCALE GENOMIC DNA]</scope>
    <source>
        <strain evidence="2">ZFMK-TIS-60720</strain>
        <tissue evidence="2">Whole Organism</tissue>
    </source>
</reference>
<protein>
    <submittedName>
        <fullName evidence="2">Uncharacterized protein</fullName>
    </submittedName>
</protein>
<sequence>MFGSTALLLQLRVKFPRRRWYGRKTDLLRDVILHSRRRTSYRGGSSDERSSVIDSHEHQSTSSTQWRSWPIRCTGRTVELPMTSSDSVMTRAHERSHLLILVQL</sequence>
<evidence type="ECO:0000256" key="1">
    <source>
        <dbReference type="SAM" id="MobiDB-lite"/>
    </source>
</evidence>
<feature type="region of interest" description="Disordered" evidence="1">
    <location>
        <begin position="38"/>
        <end position="67"/>
    </location>
</feature>
<gene>
    <name evidence="2" type="ORF">R3I93_021337</name>
</gene>
<evidence type="ECO:0000313" key="2">
    <source>
        <dbReference type="EMBL" id="KAK7125927.1"/>
    </source>
</evidence>
<accession>A0AAN9GTN3</accession>
<dbReference type="Proteomes" id="UP001364617">
    <property type="component" value="Unassembled WGS sequence"/>
</dbReference>
<comment type="caution">
    <text evidence="2">The sequence shown here is derived from an EMBL/GenBank/DDBJ whole genome shotgun (WGS) entry which is preliminary data.</text>
</comment>
<dbReference type="AlphaFoldDB" id="A0AAN9GTN3"/>
<dbReference type="EMBL" id="JAYKXH010000023">
    <property type="protein sequence ID" value="KAK7125927.1"/>
    <property type="molecule type" value="Genomic_DNA"/>
</dbReference>
<organism evidence="2 3">
    <name type="scientific">Phoxinus phoxinus</name>
    <name type="common">Eurasian minnow</name>
    <dbReference type="NCBI Taxonomy" id="58324"/>
    <lineage>
        <taxon>Eukaryota</taxon>
        <taxon>Metazoa</taxon>
        <taxon>Chordata</taxon>
        <taxon>Craniata</taxon>
        <taxon>Vertebrata</taxon>
        <taxon>Euteleostomi</taxon>
        <taxon>Actinopterygii</taxon>
        <taxon>Neopterygii</taxon>
        <taxon>Teleostei</taxon>
        <taxon>Ostariophysi</taxon>
        <taxon>Cypriniformes</taxon>
        <taxon>Leuciscidae</taxon>
        <taxon>Phoxininae</taxon>
        <taxon>Phoxinus</taxon>
    </lineage>
</organism>
<keyword evidence="3" id="KW-1185">Reference proteome</keyword>